<dbReference type="InterPro" id="IPR052523">
    <property type="entry name" value="Trichothecene_AcTrans"/>
</dbReference>
<dbReference type="RefSeq" id="XP_018002367.1">
    <property type="nucleotide sequence ID" value="XM_018150001.1"/>
</dbReference>
<sequence>MAIPLQPQPTTDVERMTDIIVDAFAAIPLLYTFVVEIDALPPPYPSSAIDRVRRRAFYEQGIASLMKDGAVAVQAGNWSAVAIWEPPGFAGKPFTNAGFAGPLRTEWRARVAAAKKKHLGDKPFWHLAFLARNPDIDSIPGAISALIRPYVERAVADGVPAWLEAIDTRGVEIYEHFGFKLVDHVVVGKGTHSATGWPEDGGEGVSGYCMIREP</sequence>
<accession>A0A0N1HDF4</accession>
<reference evidence="1 2" key="1">
    <citation type="submission" date="2015-06" db="EMBL/GenBank/DDBJ databases">
        <title>Draft genome of the ant-associated black yeast Phialophora attae CBS 131958.</title>
        <authorList>
            <person name="Moreno L.F."/>
            <person name="Stielow B.J."/>
            <person name="de Hoog S."/>
            <person name="Vicente V.A."/>
            <person name="Weiss V.A."/>
            <person name="de Vries M."/>
            <person name="Cruz L.M."/>
            <person name="Souza E.M."/>
        </authorList>
    </citation>
    <scope>NUCLEOTIDE SEQUENCE [LARGE SCALE GENOMIC DNA]</scope>
    <source>
        <strain evidence="1 2">CBS 131958</strain>
    </source>
</reference>
<comment type="caution">
    <text evidence="1">The sequence shown here is derived from an EMBL/GenBank/DDBJ whole genome shotgun (WGS) entry which is preliminary data.</text>
</comment>
<dbReference type="Gene3D" id="3.40.630.30">
    <property type="match status" value="1"/>
</dbReference>
<dbReference type="VEuPathDB" id="FungiDB:AB675_9466"/>
<dbReference type="PANTHER" id="PTHR42791:SF1">
    <property type="entry name" value="N-ACETYLTRANSFERASE DOMAIN-CONTAINING PROTEIN"/>
    <property type="match status" value="1"/>
</dbReference>
<dbReference type="STRING" id="1664694.A0A0N1HDF4"/>
<evidence type="ECO:0008006" key="3">
    <source>
        <dbReference type="Google" id="ProtNLM"/>
    </source>
</evidence>
<gene>
    <name evidence="1" type="ORF">AB675_9466</name>
</gene>
<dbReference type="Proteomes" id="UP000038010">
    <property type="component" value="Unassembled WGS sequence"/>
</dbReference>
<protein>
    <recommendedName>
        <fullName evidence="3">N-acetyltransferase domain-containing protein</fullName>
    </recommendedName>
</protein>
<keyword evidence="2" id="KW-1185">Reference proteome</keyword>
<dbReference type="AlphaFoldDB" id="A0A0N1HDF4"/>
<evidence type="ECO:0000313" key="2">
    <source>
        <dbReference type="Proteomes" id="UP000038010"/>
    </source>
</evidence>
<organism evidence="1 2">
    <name type="scientific">Cyphellophora attinorum</name>
    <dbReference type="NCBI Taxonomy" id="1664694"/>
    <lineage>
        <taxon>Eukaryota</taxon>
        <taxon>Fungi</taxon>
        <taxon>Dikarya</taxon>
        <taxon>Ascomycota</taxon>
        <taxon>Pezizomycotina</taxon>
        <taxon>Eurotiomycetes</taxon>
        <taxon>Chaetothyriomycetidae</taxon>
        <taxon>Chaetothyriales</taxon>
        <taxon>Cyphellophoraceae</taxon>
        <taxon>Cyphellophora</taxon>
    </lineage>
</organism>
<dbReference type="GeneID" id="28741881"/>
<proteinExistence type="predicted"/>
<evidence type="ECO:0000313" key="1">
    <source>
        <dbReference type="EMBL" id="KPI42404.1"/>
    </source>
</evidence>
<dbReference type="OrthoDB" id="410198at2759"/>
<dbReference type="PANTHER" id="PTHR42791">
    <property type="entry name" value="GNAT FAMILY ACETYLTRANSFERASE"/>
    <property type="match status" value="1"/>
</dbReference>
<dbReference type="EMBL" id="LFJN01000007">
    <property type="protein sequence ID" value="KPI42404.1"/>
    <property type="molecule type" value="Genomic_DNA"/>
</dbReference>
<name>A0A0N1HDF4_9EURO</name>